<proteinExistence type="predicted"/>
<keyword evidence="2" id="KW-1185">Reference proteome</keyword>
<sequence length="103" mass="11795">MEFLVELDGGMLAFFREIADEMVARFGISRAEAVARINLAYEGAGIEAYPDIMCHELPEYWAYGLYFQARDGRLLHGDSDEDLSQWEVRPAPPRTSHVWTLNE</sequence>
<comment type="caution">
    <text evidence="1">The sequence shown here is derived from an EMBL/GenBank/DDBJ whole genome shotgun (WGS) entry which is preliminary data.</text>
</comment>
<gene>
    <name evidence="1" type="ORF">ACFPH6_10595</name>
</gene>
<accession>A0ABV8YPB3</accession>
<reference evidence="2" key="1">
    <citation type="journal article" date="2019" name="Int. J. Syst. Evol. Microbiol.">
        <title>The Global Catalogue of Microorganisms (GCM) 10K type strain sequencing project: providing services to taxonomists for standard genome sequencing and annotation.</title>
        <authorList>
            <consortium name="The Broad Institute Genomics Platform"/>
            <consortium name="The Broad Institute Genome Sequencing Center for Infectious Disease"/>
            <person name="Wu L."/>
            <person name="Ma J."/>
        </authorList>
    </citation>
    <scope>NUCLEOTIDE SEQUENCE [LARGE SCALE GENOMIC DNA]</scope>
    <source>
        <strain evidence="2">DT43</strain>
    </source>
</reference>
<dbReference type="EMBL" id="JBHSFG010000018">
    <property type="protein sequence ID" value="MFC4464986.1"/>
    <property type="molecule type" value="Genomic_DNA"/>
</dbReference>
<protein>
    <submittedName>
        <fullName evidence="1">Uncharacterized protein</fullName>
    </submittedName>
</protein>
<dbReference type="RefSeq" id="WP_386340652.1">
    <property type="nucleotide sequence ID" value="NZ_JBHSFG010000018.1"/>
</dbReference>
<name>A0ABV8YPB3_9ACTN</name>
<evidence type="ECO:0000313" key="1">
    <source>
        <dbReference type="EMBL" id="MFC4464986.1"/>
    </source>
</evidence>
<organism evidence="1 2">
    <name type="scientific">Streptomyces xiangluensis</name>
    <dbReference type="NCBI Taxonomy" id="2665720"/>
    <lineage>
        <taxon>Bacteria</taxon>
        <taxon>Bacillati</taxon>
        <taxon>Actinomycetota</taxon>
        <taxon>Actinomycetes</taxon>
        <taxon>Kitasatosporales</taxon>
        <taxon>Streptomycetaceae</taxon>
        <taxon>Streptomyces</taxon>
    </lineage>
</organism>
<evidence type="ECO:0000313" key="2">
    <source>
        <dbReference type="Proteomes" id="UP001596012"/>
    </source>
</evidence>
<dbReference type="Proteomes" id="UP001596012">
    <property type="component" value="Unassembled WGS sequence"/>
</dbReference>